<dbReference type="EMBL" id="AP022870">
    <property type="protein sequence ID" value="BCB75115.1"/>
    <property type="molecule type" value="Genomic_DNA"/>
</dbReference>
<name>A0A6F8XMS7_9ACTN</name>
<accession>A0A6F8XMS7</accession>
<dbReference type="Pfam" id="PF06772">
    <property type="entry name" value="LtrA"/>
    <property type="match status" value="1"/>
</dbReference>
<dbReference type="PANTHER" id="PTHR36840:SF1">
    <property type="entry name" value="BLL5714 PROTEIN"/>
    <property type="match status" value="1"/>
</dbReference>
<keyword evidence="1" id="KW-1133">Transmembrane helix</keyword>
<dbReference type="PANTHER" id="PTHR36840">
    <property type="entry name" value="BLL5714 PROTEIN"/>
    <property type="match status" value="1"/>
</dbReference>
<feature type="transmembrane region" description="Helical" evidence="1">
    <location>
        <begin position="264"/>
        <end position="285"/>
    </location>
</feature>
<feature type="transmembrane region" description="Helical" evidence="1">
    <location>
        <begin position="83"/>
        <end position="102"/>
    </location>
</feature>
<evidence type="ECO:0000313" key="3">
    <source>
        <dbReference type="Proteomes" id="UP000502508"/>
    </source>
</evidence>
<feature type="transmembrane region" description="Helical" evidence="1">
    <location>
        <begin position="376"/>
        <end position="393"/>
    </location>
</feature>
<evidence type="ECO:0000313" key="2">
    <source>
        <dbReference type="EMBL" id="BCB75115.1"/>
    </source>
</evidence>
<gene>
    <name evidence="2" type="ORF">Pflav_015250</name>
</gene>
<feature type="transmembrane region" description="Helical" evidence="1">
    <location>
        <begin position="51"/>
        <end position="71"/>
    </location>
</feature>
<dbReference type="InterPro" id="IPR010640">
    <property type="entry name" value="Low_temperature_requirement_A"/>
</dbReference>
<feature type="transmembrane region" description="Helical" evidence="1">
    <location>
        <begin position="346"/>
        <end position="364"/>
    </location>
</feature>
<reference evidence="2 3" key="1">
    <citation type="submission" date="2020-03" db="EMBL/GenBank/DDBJ databases">
        <title>Whole genome shotgun sequence of Phytohabitans flavus NBRC 107702.</title>
        <authorList>
            <person name="Komaki H."/>
            <person name="Tamura T."/>
        </authorList>
    </citation>
    <scope>NUCLEOTIDE SEQUENCE [LARGE SCALE GENOMIC DNA]</scope>
    <source>
        <strain evidence="2 3">NBRC 107702</strain>
    </source>
</reference>
<dbReference type="KEGG" id="pfla:Pflav_015250"/>
<keyword evidence="1" id="KW-0812">Transmembrane</keyword>
<evidence type="ECO:0000256" key="1">
    <source>
        <dbReference type="SAM" id="Phobius"/>
    </source>
</evidence>
<dbReference type="Proteomes" id="UP000502508">
    <property type="component" value="Chromosome"/>
</dbReference>
<dbReference type="AlphaFoldDB" id="A0A6F8XMS7"/>
<feature type="transmembrane region" description="Helical" evidence="1">
    <location>
        <begin position="199"/>
        <end position="220"/>
    </location>
</feature>
<feature type="transmembrane region" description="Helical" evidence="1">
    <location>
        <begin position="314"/>
        <end position="334"/>
    </location>
</feature>
<feature type="transmembrane region" description="Helical" evidence="1">
    <location>
        <begin position="175"/>
        <end position="193"/>
    </location>
</feature>
<protein>
    <submittedName>
        <fullName evidence="2">Membrane protein</fullName>
    </submittedName>
</protein>
<feature type="transmembrane region" description="Helical" evidence="1">
    <location>
        <begin position="241"/>
        <end position="258"/>
    </location>
</feature>
<sequence length="430" mass="45990">MKINTPIRTGGATCVVRLLIRCRTGRTGELMTARRAEALLRKPGQPRGISYLELFFDLVFVFGLTRLSQWLLEDFTSRRHVAVATQMVLLLLALMMVWVSTASITDLYDQRRPVIQLVVAGAMFGALVMAVTLPEAFGSEGLEFAGAYVAIHIGRGLVLVPALRGHEVQRRAAGVMLWYAVSAVPWIVGAASPEISTRAALWALALAIEYLGAALFYPAPWVHRPTPARWSIGAEHIAERYLQFFIIALGELIAVTGATDGAKYLASGGAAAGFFLAFATTVLLWRTYLYRAGALLHAAIAAAPVPARIVRRTLLAHVIMVGGVVAADAGFELAISQPLGHIDPTWIPLIVGGPVVFLIGRVLFGYTIFARVSQSRVIGALLLAGASPVMFFLPPLAVATTVTLVLASIAFTDVVVARGRPPKPPSPPGG</sequence>
<proteinExistence type="predicted"/>
<feature type="transmembrane region" description="Helical" evidence="1">
    <location>
        <begin position="145"/>
        <end position="163"/>
    </location>
</feature>
<keyword evidence="1" id="KW-0472">Membrane</keyword>
<organism evidence="2 3">
    <name type="scientific">Phytohabitans flavus</name>
    <dbReference type="NCBI Taxonomy" id="1076124"/>
    <lineage>
        <taxon>Bacteria</taxon>
        <taxon>Bacillati</taxon>
        <taxon>Actinomycetota</taxon>
        <taxon>Actinomycetes</taxon>
        <taxon>Micromonosporales</taxon>
        <taxon>Micromonosporaceae</taxon>
    </lineage>
</organism>
<dbReference type="RefSeq" id="WP_232071046.1">
    <property type="nucleotide sequence ID" value="NZ_AP022870.1"/>
</dbReference>
<feature type="transmembrane region" description="Helical" evidence="1">
    <location>
        <begin position="114"/>
        <end position="133"/>
    </location>
</feature>
<keyword evidence="3" id="KW-1185">Reference proteome</keyword>
<reference evidence="2 3" key="2">
    <citation type="submission" date="2020-03" db="EMBL/GenBank/DDBJ databases">
        <authorList>
            <person name="Ichikawa N."/>
            <person name="Kimura A."/>
            <person name="Kitahashi Y."/>
            <person name="Uohara A."/>
        </authorList>
    </citation>
    <scope>NUCLEOTIDE SEQUENCE [LARGE SCALE GENOMIC DNA]</scope>
    <source>
        <strain evidence="2 3">NBRC 107702</strain>
    </source>
</reference>